<protein>
    <submittedName>
        <fullName evidence="1">Uncharacterized protein</fullName>
    </submittedName>
</protein>
<proteinExistence type="predicted"/>
<dbReference type="AlphaFoldDB" id="A0A1H0BGP8"/>
<dbReference type="OrthoDB" id="3694049at2"/>
<reference evidence="1 2" key="1">
    <citation type="submission" date="2016-10" db="EMBL/GenBank/DDBJ databases">
        <authorList>
            <person name="de Groot N.N."/>
        </authorList>
    </citation>
    <scope>NUCLEOTIDE SEQUENCE [LARGE SCALE GENOMIC DNA]</scope>
    <source>
        <strain evidence="1 2">DSM 44149</strain>
    </source>
</reference>
<name>A0A1H0BGP8_ALLAB</name>
<dbReference type="eggNOG" id="ENOG50332RH">
    <property type="taxonomic scope" value="Bacteria"/>
</dbReference>
<evidence type="ECO:0000313" key="1">
    <source>
        <dbReference type="EMBL" id="SDN44817.1"/>
    </source>
</evidence>
<keyword evidence="2" id="KW-1185">Reference proteome</keyword>
<dbReference type="Pfam" id="PF20060">
    <property type="entry name" value="DUF6459"/>
    <property type="match status" value="1"/>
</dbReference>
<gene>
    <name evidence="1" type="ORF">SAMN04489726_6660</name>
</gene>
<dbReference type="RefSeq" id="WP_052406757.1">
    <property type="nucleotide sequence ID" value="NZ_JOEF01000001.1"/>
</dbReference>
<dbReference type="InterPro" id="IPR045596">
    <property type="entry name" value="DUF6459"/>
</dbReference>
<accession>A0A1H0BGP8</accession>
<evidence type="ECO:0000313" key="2">
    <source>
        <dbReference type="Proteomes" id="UP000183376"/>
    </source>
</evidence>
<organism evidence="1 2">
    <name type="scientific">Allokutzneria albata</name>
    <name type="common">Kibdelosporangium albatum</name>
    <dbReference type="NCBI Taxonomy" id="211114"/>
    <lineage>
        <taxon>Bacteria</taxon>
        <taxon>Bacillati</taxon>
        <taxon>Actinomycetota</taxon>
        <taxon>Actinomycetes</taxon>
        <taxon>Pseudonocardiales</taxon>
        <taxon>Pseudonocardiaceae</taxon>
        <taxon>Allokutzneria</taxon>
    </lineage>
</organism>
<dbReference type="EMBL" id="LT629701">
    <property type="protein sequence ID" value="SDN44817.1"/>
    <property type="molecule type" value="Genomic_DNA"/>
</dbReference>
<dbReference type="Proteomes" id="UP000183376">
    <property type="component" value="Chromosome I"/>
</dbReference>
<sequence>MAVVLRLPAYLAAPEPEEPPEPPLWPLDQLMLELDLTQQHHRSSSDPLAARQLRLHAAAGRLVTTVLEALDGRRPLRQLLHTKLSESVHRRLAAQLRRARPGHTHRLRTIHVCEPAEGVIEASGTVTLGRRVRAVTARIESTPRGWLCTVFAIL</sequence>